<dbReference type="EMBL" id="BTGU01000010">
    <property type="protein sequence ID" value="GMN39753.1"/>
    <property type="molecule type" value="Genomic_DNA"/>
</dbReference>
<gene>
    <name evidence="2" type="ORF">TIFTF001_008995</name>
</gene>
<sequence>MVDDDVAGLGVGAPLASSSDGDCDLYPQRDLAGTPATRNFHLRRDLHLQRDLAVSPMARDLFLQAPSMSPTTPSQI</sequence>
<dbReference type="AlphaFoldDB" id="A0AA87ZP13"/>
<keyword evidence="3" id="KW-1185">Reference proteome</keyword>
<comment type="caution">
    <text evidence="2">The sequence shown here is derived from an EMBL/GenBank/DDBJ whole genome shotgun (WGS) entry which is preliminary data.</text>
</comment>
<organism evidence="2 3">
    <name type="scientific">Ficus carica</name>
    <name type="common">Common fig</name>
    <dbReference type="NCBI Taxonomy" id="3494"/>
    <lineage>
        <taxon>Eukaryota</taxon>
        <taxon>Viridiplantae</taxon>
        <taxon>Streptophyta</taxon>
        <taxon>Embryophyta</taxon>
        <taxon>Tracheophyta</taxon>
        <taxon>Spermatophyta</taxon>
        <taxon>Magnoliopsida</taxon>
        <taxon>eudicotyledons</taxon>
        <taxon>Gunneridae</taxon>
        <taxon>Pentapetalae</taxon>
        <taxon>rosids</taxon>
        <taxon>fabids</taxon>
        <taxon>Rosales</taxon>
        <taxon>Moraceae</taxon>
        <taxon>Ficeae</taxon>
        <taxon>Ficus</taxon>
    </lineage>
</organism>
<proteinExistence type="predicted"/>
<protein>
    <submittedName>
        <fullName evidence="2">Uncharacterized protein</fullName>
    </submittedName>
</protein>
<evidence type="ECO:0000313" key="2">
    <source>
        <dbReference type="EMBL" id="GMN39753.1"/>
    </source>
</evidence>
<evidence type="ECO:0000313" key="3">
    <source>
        <dbReference type="Proteomes" id="UP001187192"/>
    </source>
</evidence>
<dbReference type="Proteomes" id="UP001187192">
    <property type="component" value="Unassembled WGS sequence"/>
</dbReference>
<reference evidence="2" key="1">
    <citation type="submission" date="2023-07" db="EMBL/GenBank/DDBJ databases">
        <title>draft genome sequence of fig (Ficus carica).</title>
        <authorList>
            <person name="Takahashi T."/>
            <person name="Nishimura K."/>
        </authorList>
    </citation>
    <scope>NUCLEOTIDE SEQUENCE</scope>
</reference>
<accession>A0AA87ZP13</accession>
<evidence type="ECO:0000256" key="1">
    <source>
        <dbReference type="SAM" id="MobiDB-lite"/>
    </source>
</evidence>
<name>A0AA87ZP13_FICCA</name>
<feature type="region of interest" description="Disordered" evidence="1">
    <location>
        <begin position="1"/>
        <end position="24"/>
    </location>
</feature>